<reference evidence="1 2" key="1">
    <citation type="submission" date="2015-06" db="EMBL/GenBank/DDBJ databases">
        <title>Investigation of pathophysiology for high-risk pregnancy and development of treatment modality based on it.</title>
        <authorList>
            <person name="Kim B.-C."/>
            <person name="Lim S."/>
        </authorList>
    </citation>
    <scope>NUCLEOTIDE SEQUENCE [LARGE SCALE GENOMIC DNA]</scope>
    <source>
        <strain evidence="1 2">AD1-86</strain>
    </source>
</reference>
<proteinExistence type="predicted"/>
<dbReference type="PATRIC" id="fig|1630135.4.peg.1245"/>
<protein>
    <recommendedName>
        <fullName evidence="3">DNA lyase</fullName>
    </recommendedName>
</protein>
<sequence length="143" mass="16352">MRLWSLHPRYLDRMALVACWREALLAQKALAGLTTGYTKHPQLERFRESENPEASIGAFLTGIALEADSRGYTFNHSKIHVPGHLDGALSVTTGQLAYEAEHLRRKVRERAPQWQGLPLEGNRLESHPLFRVQEGRLESWERP</sequence>
<dbReference type="AlphaFoldDB" id="A0A1B0ZIK5"/>
<gene>
    <name evidence="1" type="ORF">DAD186_12440</name>
</gene>
<dbReference type="EMBL" id="CP012117">
    <property type="protein sequence ID" value="ANP27794.1"/>
    <property type="molecule type" value="Genomic_DNA"/>
</dbReference>
<dbReference type="InterPro" id="IPR004260">
    <property type="entry name" value="Pyr-dimer_DNA_glycosylase"/>
</dbReference>
<dbReference type="RefSeq" id="WP_065247929.1">
    <property type="nucleotide sequence ID" value="NZ_CP012117.1"/>
</dbReference>
<dbReference type="KEGG" id="dva:DAD186_12440"/>
<name>A0A1B0ZIK5_9MICO</name>
<accession>A0A1B0ZIK5</accession>
<organism evidence="1 2">
    <name type="scientific">Dermabacter vaginalis</name>
    <dbReference type="NCBI Taxonomy" id="1630135"/>
    <lineage>
        <taxon>Bacteria</taxon>
        <taxon>Bacillati</taxon>
        <taxon>Actinomycetota</taxon>
        <taxon>Actinomycetes</taxon>
        <taxon>Micrococcales</taxon>
        <taxon>Dermabacteraceae</taxon>
        <taxon>Dermabacter</taxon>
    </lineage>
</organism>
<evidence type="ECO:0008006" key="3">
    <source>
        <dbReference type="Google" id="ProtNLM"/>
    </source>
</evidence>
<evidence type="ECO:0000313" key="2">
    <source>
        <dbReference type="Proteomes" id="UP000092596"/>
    </source>
</evidence>
<dbReference type="Pfam" id="PF03013">
    <property type="entry name" value="Pyr_excise"/>
    <property type="match status" value="1"/>
</dbReference>
<evidence type="ECO:0000313" key="1">
    <source>
        <dbReference type="EMBL" id="ANP27794.1"/>
    </source>
</evidence>
<dbReference type="STRING" id="1630135.DAD186_12440"/>
<dbReference type="Proteomes" id="UP000092596">
    <property type="component" value="Chromosome"/>
</dbReference>